<keyword evidence="4" id="KW-0865">Zymogen</keyword>
<protein>
    <submittedName>
        <fullName evidence="5">Gamma-glutamyltransferase</fullName>
    </submittedName>
</protein>
<dbReference type="PRINTS" id="PR01210">
    <property type="entry name" value="GGTRANSPTASE"/>
</dbReference>
<dbReference type="SUPFAM" id="SSF56235">
    <property type="entry name" value="N-terminal nucleophile aminohydrolases (Ntn hydrolases)"/>
    <property type="match status" value="1"/>
</dbReference>
<gene>
    <name evidence="5" type="ORF">A6A04_10150</name>
</gene>
<evidence type="ECO:0000256" key="2">
    <source>
        <dbReference type="ARBA" id="ARBA00022679"/>
    </source>
</evidence>
<dbReference type="Gene3D" id="1.10.246.130">
    <property type="match status" value="1"/>
</dbReference>
<proteinExistence type="inferred from homology"/>
<evidence type="ECO:0000313" key="5">
    <source>
        <dbReference type="EMBL" id="OAN43046.1"/>
    </source>
</evidence>
<dbReference type="InterPro" id="IPR029055">
    <property type="entry name" value="Ntn_hydrolases_N"/>
</dbReference>
<dbReference type="Proteomes" id="UP000078428">
    <property type="component" value="Unassembled WGS sequence"/>
</dbReference>
<comment type="caution">
    <text evidence="5">The sequence shown here is derived from an EMBL/GenBank/DDBJ whole genome shotgun (WGS) entry which is preliminary data.</text>
</comment>
<evidence type="ECO:0000256" key="4">
    <source>
        <dbReference type="ARBA" id="ARBA00023145"/>
    </source>
</evidence>
<dbReference type="PANTHER" id="PTHR43199">
    <property type="entry name" value="GLUTATHIONE HYDROLASE"/>
    <property type="match status" value="1"/>
</dbReference>
<dbReference type="InterPro" id="IPR043137">
    <property type="entry name" value="GGT_ssub_C"/>
</dbReference>
<accession>A0A178M4Q5</accession>
<dbReference type="PANTHER" id="PTHR43199:SF1">
    <property type="entry name" value="GLUTATHIONE HYDROLASE PROENZYME"/>
    <property type="match status" value="1"/>
</dbReference>
<dbReference type="OrthoDB" id="9781342at2"/>
<dbReference type="EMBL" id="LWQT01000131">
    <property type="protein sequence ID" value="OAN43046.1"/>
    <property type="molecule type" value="Genomic_DNA"/>
</dbReference>
<reference evidence="5 6" key="1">
    <citation type="submission" date="2016-04" db="EMBL/GenBank/DDBJ databases">
        <title>Draft genome sequence of freshwater magnetotactic bacteria Magnetospirillum marisnigri SP-1 and Magnetospirillum moscoviense BB-1.</title>
        <authorList>
            <person name="Koziaeva V."/>
            <person name="Dziuba M.V."/>
            <person name="Ivanov T.M."/>
            <person name="Kuznetsov B."/>
            <person name="Grouzdev D.S."/>
        </authorList>
    </citation>
    <scope>NUCLEOTIDE SEQUENCE [LARGE SCALE GENOMIC DNA]</scope>
    <source>
        <strain evidence="5 6">SP-1</strain>
    </source>
</reference>
<sequence>MRVSKDQSPSVKLFQPGKTSRLGRGAAVVATILALGACDAADKRAVGTVGHIKGFGGLIAADEPRAVIIGRDVLSAGGSAADAATAMYFALAVTYPSAASLGGGGSCIVHDPVKKKTEVMEFPAIASTVAGQIPTGVPANPRGFFALHAKYGKLRHESLLVEAERLARTGFPVSRALAADLARAVPILGRDPAARAIFFRPDGSILREGDILAQPNLAAVISNLRRNTGDFYQGIVARELVKSVQAAGGSLSLEDLRDIRASWRDPIAVKVGNETAYFAPPPSVGSTMSAQLTAALWGRWRDTPAADRPHLMAEASARAFAERARWMNPNGWSPVDPAELVAEPRIQAMLADYSPDRHNPVTGVSAPPGDSSLAAGFAAMDSKGMGVACAVTTYGLFGVGRVAPGTGIVLAGAPGPNGPPSLTTMLSLNTHSNEIHFAGAASGGGTAPSALVQTFLVATADDKPLAEALATPRVVQPGMPDVAFVETGAISVDPEPLRQRGHQVNPVAMPSRVSAVHCPKGYRDAETCEAAIDPRGFGMATMVGKP</sequence>
<keyword evidence="6" id="KW-1185">Reference proteome</keyword>
<evidence type="ECO:0000256" key="3">
    <source>
        <dbReference type="ARBA" id="ARBA00022801"/>
    </source>
</evidence>
<dbReference type="Pfam" id="PF01019">
    <property type="entry name" value="G_glu_transpept"/>
    <property type="match status" value="1"/>
</dbReference>
<keyword evidence="3" id="KW-0378">Hydrolase</keyword>
<dbReference type="GO" id="GO:0016740">
    <property type="term" value="F:transferase activity"/>
    <property type="evidence" value="ECO:0007669"/>
    <property type="project" value="UniProtKB-KW"/>
</dbReference>
<dbReference type="AlphaFoldDB" id="A0A178M4Q5"/>
<organism evidence="5 6">
    <name type="scientific">Paramagnetospirillum marisnigri</name>
    <dbReference type="NCBI Taxonomy" id="1285242"/>
    <lineage>
        <taxon>Bacteria</taxon>
        <taxon>Pseudomonadati</taxon>
        <taxon>Pseudomonadota</taxon>
        <taxon>Alphaproteobacteria</taxon>
        <taxon>Rhodospirillales</taxon>
        <taxon>Magnetospirillaceae</taxon>
        <taxon>Paramagnetospirillum</taxon>
    </lineage>
</organism>
<evidence type="ECO:0000313" key="6">
    <source>
        <dbReference type="Proteomes" id="UP000078428"/>
    </source>
</evidence>
<dbReference type="Gene3D" id="3.60.20.40">
    <property type="match status" value="1"/>
</dbReference>
<name>A0A178M4Q5_9PROT</name>
<dbReference type="GO" id="GO:0016787">
    <property type="term" value="F:hydrolase activity"/>
    <property type="evidence" value="ECO:0007669"/>
    <property type="project" value="UniProtKB-KW"/>
</dbReference>
<keyword evidence="2 5" id="KW-0808">Transferase</keyword>
<comment type="similarity">
    <text evidence="1">Belongs to the gamma-glutamyltransferase family.</text>
</comment>
<dbReference type="STRING" id="1285242.A6A04_10150"/>
<evidence type="ECO:0000256" key="1">
    <source>
        <dbReference type="ARBA" id="ARBA00009381"/>
    </source>
</evidence>
<dbReference type="InterPro" id="IPR043138">
    <property type="entry name" value="GGT_lsub"/>
</dbReference>
<dbReference type="InterPro" id="IPR051792">
    <property type="entry name" value="GGT_bact"/>
</dbReference>
<dbReference type="RefSeq" id="WP_068496042.1">
    <property type="nucleotide sequence ID" value="NZ_LWQT01000131.1"/>
</dbReference>